<gene>
    <name evidence="1" type="ORF">ACFX5D_10225</name>
</gene>
<evidence type="ECO:0008006" key="3">
    <source>
        <dbReference type="Google" id="ProtNLM"/>
    </source>
</evidence>
<dbReference type="RefSeq" id="WP_379858093.1">
    <property type="nucleotide sequence ID" value="NZ_JBHZQA010000005.1"/>
</dbReference>
<sequence>MKTSLQIVFFLLIIVSLVHCAPKEDIKTSFPQKIKSVYYQKWIDGKEPRERGTDFYIEFEVALSQDIQLVKIYFQNQKADFEPITKSIFVAHLAPKYTNPDLILHKDSLKEYGNQAPIITKPKFDLKPTEALLAYKRNGKSYFLRIKNLKEKPMIAYPSVIKPKK</sequence>
<protein>
    <recommendedName>
        <fullName evidence="3">Lipoprotein</fullName>
    </recommendedName>
</protein>
<name>A0ABW6HNB0_9FLAO</name>
<comment type="caution">
    <text evidence="1">The sequence shown here is derived from an EMBL/GenBank/DDBJ whole genome shotgun (WGS) entry which is preliminary data.</text>
</comment>
<evidence type="ECO:0000313" key="1">
    <source>
        <dbReference type="EMBL" id="MFE3848335.1"/>
    </source>
</evidence>
<reference evidence="1 2" key="1">
    <citation type="submission" date="2024-06" db="EMBL/GenBank/DDBJ databases">
        <title>Flavobacterium spp. isolated from glacier.</title>
        <authorList>
            <person name="Han D."/>
        </authorList>
    </citation>
    <scope>NUCLEOTIDE SEQUENCE [LARGE SCALE GENOMIC DNA]</scope>
    <source>
        <strain evidence="1 2">LB3P45</strain>
    </source>
</reference>
<dbReference type="EMBL" id="JBHZQA010000005">
    <property type="protein sequence ID" value="MFE3848335.1"/>
    <property type="molecule type" value="Genomic_DNA"/>
</dbReference>
<proteinExistence type="predicted"/>
<organism evidence="1 2">
    <name type="scientific">Flavobacterium fructosi</name>
    <dbReference type="NCBI Taxonomy" id="3230416"/>
    <lineage>
        <taxon>Bacteria</taxon>
        <taxon>Pseudomonadati</taxon>
        <taxon>Bacteroidota</taxon>
        <taxon>Flavobacteriia</taxon>
        <taxon>Flavobacteriales</taxon>
        <taxon>Flavobacteriaceae</taxon>
        <taxon>Flavobacterium</taxon>
    </lineage>
</organism>
<evidence type="ECO:0000313" key="2">
    <source>
        <dbReference type="Proteomes" id="UP001600039"/>
    </source>
</evidence>
<keyword evidence="2" id="KW-1185">Reference proteome</keyword>
<dbReference type="Proteomes" id="UP001600039">
    <property type="component" value="Unassembled WGS sequence"/>
</dbReference>
<accession>A0ABW6HNB0</accession>